<protein>
    <recommendedName>
        <fullName evidence="3">F5/8 type C domain-containing protein</fullName>
    </recommendedName>
</protein>
<organism evidence="1 2">
    <name type="scientific">Acetobacter musti</name>
    <dbReference type="NCBI Taxonomy" id="864732"/>
    <lineage>
        <taxon>Bacteria</taxon>
        <taxon>Pseudomonadati</taxon>
        <taxon>Pseudomonadota</taxon>
        <taxon>Alphaproteobacteria</taxon>
        <taxon>Acetobacterales</taxon>
        <taxon>Acetobacteraceae</taxon>
        <taxon>Acetobacter</taxon>
    </lineage>
</organism>
<keyword evidence="2" id="KW-1185">Reference proteome</keyword>
<name>A0ABX0JVI0_9PROT</name>
<proteinExistence type="predicted"/>
<evidence type="ECO:0008006" key="3">
    <source>
        <dbReference type="Google" id="ProtNLM"/>
    </source>
</evidence>
<gene>
    <name evidence="1" type="ORF">GOB93_19835</name>
</gene>
<sequence length="453" mass="52264">MLENKNILVAVRTHFWNEVSDCLSRKLYGQTPRCDFVILADETGRIIDTSPFEKISHTSDFSQQGLPHLPKDCNNLHFNGDYALYALRKSKPGYDLYCMVEADAILNIDVEALLNRCLEEKIDFVADISEINSPAHAEHHRNVKRWFKNTAKAFFPVIICSGTFIDKLYKKRISLISEKDIERDWPYCETFTASMALSDDKTTVLNLRDICDISLFNFMNHKYVYDPTLYKKGTLCHPVTGKDFVKKNLLVNDVETIFDRTSNLYTGISCMDGDSFVNDLEIKIKEKKNHNLLLKFWNFAFSEGWTRQLPAINIAFAKPATQSSTCEYSFNPDLNTDASCVVDGFLNSPSNHTDTETDPWWMVDLESNFSIRSVVIYVRPFLWNRFNNFTVMGSEDGNIWESLYQKDNDLPLDCKDHKPVKLTFGKGHICRYIKIVQRGSEPLHLSQVEVYCY</sequence>
<dbReference type="InterPro" id="IPR051941">
    <property type="entry name" value="BG_Antigen-Binding_Lectin"/>
</dbReference>
<comment type="caution">
    <text evidence="1">The sequence shown here is derived from an EMBL/GenBank/DDBJ whole genome shotgun (WGS) entry which is preliminary data.</text>
</comment>
<accession>A0ABX0JVI0</accession>
<evidence type="ECO:0000313" key="1">
    <source>
        <dbReference type="EMBL" id="NHN86832.1"/>
    </source>
</evidence>
<dbReference type="SUPFAM" id="SSF49785">
    <property type="entry name" value="Galactose-binding domain-like"/>
    <property type="match status" value="1"/>
</dbReference>
<dbReference type="EMBL" id="WOTB01000057">
    <property type="protein sequence ID" value="NHN86832.1"/>
    <property type="molecule type" value="Genomic_DNA"/>
</dbReference>
<evidence type="ECO:0000313" key="2">
    <source>
        <dbReference type="Proteomes" id="UP000635278"/>
    </source>
</evidence>
<dbReference type="Pfam" id="PF22633">
    <property type="entry name" value="F5_F8_type_C_2"/>
    <property type="match status" value="1"/>
</dbReference>
<dbReference type="PANTHER" id="PTHR45713">
    <property type="entry name" value="FTP DOMAIN-CONTAINING PROTEIN"/>
    <property type="match status" value="1"/>
</dbReference>
<dbReference type="Proteomes" id="UP000635278">
    <property type="component" value="Unassembled WGS sequence"/>
</dbReference>
<dbReference type="RefSeq" id="WP_173585146.1">
    <property type="nucleotide sequence ID" value="NZ_WOTB01000057.1"/>
</dbReference>
<dbReference type="Gene3D" id="2.60.120.260">
    <property type="entry name" value="Galactose-binding domain-like"/>
    <property type="match status" value="1"/>
</dbReference>
<reference evidence="1 2" key="1">
    <citation type="journal article" date="2020" name="Int. J. Syst. Evol. Microbiol.">
        <title>Novel acetic acid bacteria from cider fermentations: Acetobacter conturbans sp. nov. and Acetobacter fallax sp. nov.</title>
        <authorList>
            <person name="Sombolestani A.S."/>
            <person name="Cleenwerck I."/>
            <person name="Cnockaert M."/>
            <person name="Borremans W."/>
            <person name="Wieme A.D."/>
            <person name="De Vuyst L."/>
            <person name="Vandamme P."/>
        </authorList>
    </citation>
    <scope>NUCLEOTIDE SEQUENCE [LARGE SCALE GENOMIC DNA]</scope>
    <source>
        <strain evidence="1 2">LMG 30640</strain>
    </source>
</reference>
<dbReference type="PANTHER" id="PTHR45713:SF6">
    <property type="entry name" value="F5_8 TYPE C DOMAIN-CONTAINING PROTEIN"/>
    <property type="match status" value="1"/>
</dbReference>
<dbReference type="InterPro" id="IPR008979">
    <property type="entry name" value="Galactose-bd-like_sf"/>
</dbReference>